<evidence type="ECO:0000256" key="2">
    <source>
        <dbReference type="ARBA" id="ARBA00023015"/>
    </source>
</evidence>
<dbReference type="Pfam" id="PF20239">
    <property type="entry name" value="DUF6596"/>
    <property type="match status" value="1"/>
</dbReference>
<feature type="domain" description="DUF6596" evidence="7">
    <location>
        <begin position="184"/>
        <end position="284"/>
    </location>
</feature>
<dbReference type="NCBIfam" id="TIGR02937">
    <property type="entry name" value="sigma70-ECF"/>
    <property type="match status" value="1"/>
</dbReference>
<dbReference type="Pfam" id="PF08281">
    <property type="entry name" value="Sigma70_r4_2"/>
    <property type="match status" value="1"/>
</dbReference>
<proteinExistence type="inferred from homology"/>
<evidence type="ECO:0000259" key="7">
    <source>
        <dbReference type="Pfam" id="PF20239"/>
    </source>
</evidence>
<dbReference type="Gene3D" id="1.10.10.10">
    <property type="entry name" value="Winged helix-like DNA-binding domain superfamily/Winged helix DNA-binding domain"/>
    <property type="match status" value="1"/>
</dbReference>
<feature type="domain" description="RNA polymerase sigma factor 70 region 4 type 2" evidence="6">
    <location>
        <begin position="118"/>
        <end position="166"/>
    </location>
</feature>
<reference evidence="8 9" key="1">
    <citation type="submission" date="2023-06" db="EMBL/GenBank/DDBJ databases">
        <title>Microbacterium sp. nov., isolated from a waste landfill.</title>
        <authorList>
            <person name="Wen W."/>
        </authorList>
    </citation>
    <scope>NUCLEOTIDE SEQUENCE [LARGE SCALE GENOMIC DNA]</scope>
    <source>
        <strain evidence="8 9">ASV49</strain>
    </source>
</reference>
<evidence type="ECO:0000313" key="8">
    <source>
        <dbReference type="EMBL" id="MDL9978020.1"/>
    </source>
</evidence>
<keyword evidence="9" id="KW-1185">Reference proteome</keyword>
<dbReference type="EMBL" id="JASXSZ010000001">
    <property type="protein sequence ID" value="MDL9978020.1"/>
    <property type="molecule type" value="Genomic_DNA"/>
</dbReference>
<feature type="domain" description="RNA polymerase sigma-70 region 2" evidence="5">
    <location>
        <begin position="13"/>
        <end position="78"/>
    </location>
</feature>
<sequence length="418" mass="45344">MTDSTLDVEAVWRAEAPRIVGTLARYTGDVVWAEDLAQDALVEALARWPVDGIPDSPAGWLVTVGRRRAMDAWRRGERLARRQELLAADLRDLDDDPVGELADPDRIDDDTLRLVFVCCHPILQPASRLALTLRVVAGLTTEQIARMMLTTVPSVQQRIVRAKRDLRTADVPFEVPDRAERPARLGSVLHVLQLMFTEGYAPSVGDAAVRADVAADALRVARLLVGIAPRSADAWSLLALMELQSSRFGARRSDDGELVTLDAQDRTLWDASAVVRGRTALETARSLDSVPGAYGLQALIAYEHARAASVDATDWAAIAALYAHLDAVEPSPVVRLNRAVALAMAGELVAARDLVAALEHEGSLVDYRPLLAVKGDLLERAGERDAARTAFLAAAELPGNEAEAVHLRRRAAELIQSP</sequence>
<accession>A0ABT7MU90</accession>
<dbReference type="Proteomes" id="UP001235064">
    <property type="component" value="Unassembled WGS sequence"/>
</dbReference>
<dbReference type="InterPro" id="IPR013325">
    <property type="entry name" value="RNA_pol_sigma_r2"/>
</dbReference>
<organism evidence="8 9">
    <name type="scientific">Microbacterium candidum</name>
    <dbReference type="NCBI Taxonomy" id="3041922"/>
    <lineage>
        <taxon>Bacteria</taxon>
        <taxon>Bacillati</taxon>
        <taxon>Actinomycetota</taxon>
        <taxon>Actinomycetes</taxon>
        <taxon>Micrococcales</taxon>
        <taxon>Microbacteriaceae</taxon>
        <taxon>Microbacterium</taxon>
    </lineage>
</organism>
<dbReference type="SUPFAM" id="SSF88946">
    <property type="entry name" value="Sigma2 domain of RNA polymerase sigma factors"/>
    <property type="match status" value="1"/>
</dbReference>
<dbReference type="InterPro" id="IPR013324">
    <property type="entry name" value="RNA_pol_sigma_r3/r4-like"/>
</dbReference>
<evidence type="ECO:0000259" key="6">
    <source>
        <dbReference type="Pfam" id="PF08281"/>
    </source>
</evidence>
<evidence type="ECO:0000256" key="1">
    <source>
        <dbReference type="ARBA" id="ARBA00010641"/>
    </source>
</evidence>
<dbReference type="PANTHER" id="PTHR47756">
    <property type="entry name" value="BLL6612 PROTEIN-RELATED"/>
    <property type="match status" value="1"/>
</dbReference>
<keyword evidence="4" id="KW-0804">Transcription</keyword>
<dbReference type="InterPro" id="IPR036388">
    <property type="entry name" value="WH-like_DNA-bd_sf"/>
</dbReference>
<keyword evidence="2" id="KW-0805">Transcription regulation</keyword>
<protein>
    <submittedName>
        <fullName evidence="8">Sigma-70 family RNA polymerase sigma factor</fullName>
    </submittedName>
</protein>
<dbReference type="RefSeq" id="WP_286286035.1">
    <property type="nucleotide sequence ID" value="NZ_JASXSZ010000001.1"/>
</dbReference>
<comment type="caution">
    <text evidence="8">The sequence shown here is derived from an EMBL/GenBank/DDBJ whole genome shotgun (WGS) entry which is preliminary data.</text>
</comment>
<evidence type="ECO:0000313" key="9">
    <source>
        <dbReference type="Proteomes" id="UP001235064"/>
    </source>
</evidence>
<dbReference type="InterPro" id="IPR007627">
    <property type="entry name" value="RNA_pol_sigma70_r2"/>
</dbReference>
<dbReference type="InterPro" id="IPR013249">
    <property type="entry name" value="RNA_pol_sigma70_r4_t2"/>
</dbReference>
<dbReference type="InterPro" id="IPR014284">
    <property type="entry name" value="RNA_pol_sigma-70_dom"/>
</dbReference>
<dbReference type="SUPFAM" id="SSF88659">
    <property type="entry name" value="Sigma3 and sigma4 domains of RNA polymerase sigma factors"/>
    <property type="match status" value="1"/>
</dbReference>
<dbReference type="InterPro" id="IPR046531">
    <property type="entry name" value="DUF6596"/>
</dbReference>
<dbReference type="Pfam" id="PF04542">
    <property type="entry name" value="Sigma70_r2"/>
    <property type="match status" value="1"/>
</dbReference>
<name>A0ABT7MU90_9MICO</name>
<gene>
    <name evidence="8" type="ORF">QSV35_01620</name>
</gene>
<comment type="similarity">
    <text evidence="1">Belongs to the sigma-70 factor family. ECF subfamily.</text>
</comment>
<evidence type="ECO:0000256" key="4">
    <source>
        <dbReference type="ARBA" id="ARBA00023163"/>
    </source>
</evidence>
<dbReference type="Gene3D" id="1.10.1740.10">
    <property type="match status" value="1"/>
</dbReference>
<keyword evidence="3" id="KW-0731">Sigma factor</keyword>
<dbReference type="PANTHER" id="PTHR47756:SF2">
    <property type="entry name" value="BLL6612 PROTEIN"/>
    <property type="match status" value="1"/>
</dbReference>
<evidence type="ECO:0000256" key="3">
    <source>
        <dbReference type="ARBA" id="ARBA00023082"/>
    </source>
</evidence>
<evidence type="ECO:0000259" key="5">
    <source>
        <dbReference type="Pfam" id="PF04542"/>
    </source>
</evidence>